<keyword evidence="10" id="KW-1185">Reference proteome</keyword>
<dbReference type="Ensembl" id="ENSDCDT00010022524.1">
    <property type="protein sequence ID" value="ENSDCDP00010020825.1"/>
    <property type="gene ID" value="ENSDCDG00010009871.1"/>
</dbReference>
<evidence type="ECO:0000256" key="1">
    <source>
        <dbReference type="ARBA" id="ARBA00004141"/>
    </source>
</evidence>
<keyword evidence="3 6" id="KW-1133">Transmembrane helix</keyword>
<reference evidence="9" key="2">
    <citation type="submission" date="2025-08" db="UniProtKB">
        <authorList>
            <consortium name="Ensembl"/>
        </authorList>
    </citation>
    <scope>IDENTIFICATION</scope>
</reference>
<dbReference type="GO" id="GO:0016020">
    <property type="term" value="C:membrane"/>
    <property type="evidence" value="ECO:0007669"/>
    <property type="project" value="UniProtKB-SubCell"/>
</dbReference>
<dbReference type="PANTHER" id="PTHR47767">
    <property type="entry name" value="ADHESION G PROTEIN-COUPLED RECEPTOR G7"/>
    <property type="match status" value="1"/>
</dbReference>
<dbReference type="InterPro" id="IPR053066">
    <property type="entry name" value="ADGR_G7"/>
</dbReference>
<feature type="transmembrane region" description="Helical" evidence="6">
    <location>
        <begin position="192"/>
        <end position="215"/>
    </location>
</feature>
<evidence type="ECO:0000313" key="9">
    <source>
        <dbReference type="Ensembl" id="ENSDCDP00010020825.1"/>
    </source>
</evidence>
<feature type="transmembrane region" description="Helical" evidence="6">
    <location>
        <begin position="267"/>
        <end position="294"/>
    </location>
</feature>
<keyword evidence="5" id="KW-1015">Disulfide bond</keyword>
<dbReference type="InterPro" id="IPR000832">
    <property type="entry name" value="GPCR_2_secretin-like"/>
</dbReference>
<feature type="domain" description="GAIN-B" evidence="7">
    <location>
        <begin position="1"/>
        <end position="93"/>
    </location>
</feature>
<evidence type="ECO:0000313" key="10">
    <source>
        <dbReference type="Proteomes" id="UP000694580"/>
    </source>
</evidence>
<name>A0AAY4BIS5_9TELE</name>
<feature type="transmembrane region" description="Helical" evidence="6">
    <location>
        <begin position="222"/>
        <end position="238"/>
    </location>
</feature>
<dbReference type="SMART" id="SM00303">
    <property type="entry name" value="GPS"/>
    <property type="match status" value="1"/>
</dbReference>
<keyword evidence="4 6" id="KW-0472">Membrane</keyword>
<evidence type="ECO:0000259" key="7">
    <source>
        <dbReference type="PROSITE" id="PS50221"/>
    </source>
</evidence>
<dbReference type="InterPro" id="IPR017981">
    <property type="entry name" value="GPCR_2-like_7TM"/>
</dbReference>
<feature type="transmembrane region" description="Helical" evidence="6">
    <location>
        <begin position="105"/>
        <end position="127"/>
    </location>
</feature>
<evidence type="ECO:0000256" key="3">
    <source>
        <dbReference type="ARBA" id="ARBA00022989"/>
    </source>
</evidence>
<dbReference type="PROSITE" id="PS50261">
    <property type="entry name" value="G_PROTEIN_RECEP_F2_4"/>
    <property type="match status" value="1"/>
</dbReference>
<dbReference type="PROSITE" id="PS50221">
    <property type="entry name" value="GAIN_B"/>
    <property type="match status" value="1"/>
</dbReference>
<dbReference type="GeneTree" id="ENSGT00940000159169"/>
<dbReference type="Gene3D" id="1.20.1070.10">
    <property type="entry name" value="Rhodopsin 7-helix transmembrane proteins"/>
    <property type="match status" value="1"/>
</dbReference>
<dbReference type="Pfam" id="PF01825">
    <property type="entry name" value="GPS"/>
    <property type="match status" value="1"/>
</dbReference>
<dbReference type="Gene3D" id="2.60.220.50">
    <property type="match status" value="1"/>
</dbReference>
<feature type="transmembrane region" description="Helical" evidence="6">
    <location>
        <begin position="315"/>
        <end position="336"/>
    </location>
</feature>
<dbReference type="PANTHER" id="PTHR47767:SF1">
    <property type="entry name" value="ADHESION G PROTEIN-COUPLED RECEPTOR G7"/>
    <property type="match status" value="1"/>
</dbReference>
<reference evidence="9 10" key="1">
    <citation type="submission" date="2020-06" db="EMBL/GenBank/DDBJ databases">
        <authorList>
            <consortium name="Wellcome Sanger Institute Data Sharing"/>
        </authorList>
    </citation>
    <scope>NUCLEOTIDE SEQUENCE [LARGE SCALE GENOMIC DNA]</scope>
</reference>
<dbReference type="Pfam" id="PF00002">
    <property type="entry name" value="7tm_2"/>
    <property type="match status" value="1"/>
</dbReference>
<organism evidence="9 10">
    <name type="scientific">Denticeps clupeoides</name>
    <name type="common">denticle herring</name>
    <dbReference type="NCBI Taxonomy" id="299321"/>
    <lineage>
        <taxon>Eukaryota</taxon>
        <taxon>Metazoa</taxon>
        <taxon>Chordata</taxon>
        <taxon>Craniata</taxon>
        <taxon>Vertebrata</taxon>
        <taxon>Euteleostomi</taxon>
        <taxon>Actinopterygii</taxon>
        <taxon>Neopterygii</taxon>
        <taxon>Teleostei</taxon>
        <taxon>Clupei</taxon>
        <taxon>Clupeiformes</taxon>
        <taxon>Denticipitoidei</taxon>
        <taxon>Denticipitidae</taxon>
        <taxon>Denticeps</taxon>
    </lineage>
</organism>
<evidence type="ECO:0000256" key="6">
    <source>
        <dbReference type="SAM" id="Phobius"/>
    </source>
</evidence>
<dbReference type="InterPro" id="IPR000203">
    <property type="entry name" value="GPS"/>
</dbReference>
<comment type="subcellular location">
    <subcellularLocation>
        <location evidence="1">Membrane</location>
        <topology evidence="1">Multi-pass membrane protein</topology>
    </subcellularLocation>
</comment>
<evidence type="ECO:0000256" key="5">
    <source>
        <dbReference type="ARBA" id="ARBA00023157"/>
    </source>
</evidence>
<evidence type="ECO:0000256" key="2">
    <source>
        <dbReference type="ARBA" id="ARBA00022692"/>
    </source>
</evidence>
<feature type="domain" description="G-protein coupled receptors family 2 profile 2" evidence="8">
    <location>
        <begin position="103"/>
        <end position="371"/>
    </location>
</feature>
<dbReference type="GO" id="GO:0007166">
    <property type="term" value="P:cell surface receptor signaling pathway"/>
    <property type="evidence" value="ECO:0007669"/>
    <property type="project" value="InterPro"/>
</dbReference>
<reference evidence="9" key="3">
    <citation type="submission" date="2025-09" db="UniProtKB">
        <authorList>
            <consortium name="Ensembl"/>
        </authorList>
    </citation>
    <scope>IDENTIFICATION</scope>
</reference>
<dbReference type="InterPro" id="IPR057244">
    <property type="entry name" value="GAIN_B"/>
</dbReference>
<evidence type="ECO:0000259" key="8">
    <source>
        <dbReference type="PROSITE" id="PS50261"/>
    </source>
</evidence>
<feature type="transmembrane region" description="Helical" evidence="6">
    <location>
        <begin position="348"/>
        <end position="367"/>
    </location>
</feature>
<accession>A0AAY4BIS5</accession>
<proteinExistence type="predicted"/>
<protein>
    <recommendedName>
        <fullName evidence="11">G-protein coupled receptor 112</fullName>
    </recommendedName>
</protein>
<sequence>FAKLIPSPQEHLTTSHVGGDNMMEFLIVTHIFLLPQNVSGMSLYDFVCVYWDNDTNDWNNRGCFKTDVESRGLQCRCNHTTNFAVLMVSAMNKQVSNANAESLNWISIVGCSVSILALLITVIYQIISRKERKSSPTMLLVSICMCMLIFYFLFLFGIENSILPEVSQANKLLSSDLHQDPDRGLCTAVTALLQYFLLATFTWNTLYGVNIFLLIKRTLSGPPAGFFLFSVLIGWGRFPLTEHLEHFDCCWLAAQDMQGNFDFNKPMLWGFLLPVALMLLFNTVCQYMFSIEFCNDHKSAFMFYSTNKPSLMKKYLSTFSLSVVLGLSWVLGYLVLTTSGNDELYTTLSIAFCLSTTTQGLQIFIFFTATDPVFKKTIADALRSVSVPEIPLHTMKYRLWIFKDNNLPELYQTFNSDFSSNSYVL</sequence>
<keyword evidence="2 6" id="KW-0812">Transmembrane</keyword>
<dbReference type="Proteomes" id="UP000694580">
    <property type="component" value="Chromosome 5"/>
</dbReference>
<dbReference type="InterPro" id="IPR046338">
    <property type="entry name" value="GAIN_dom_sf"/>
</dbReference>
<dbReference type="AlphaFoldDB" id="A0AAY4BIS5"/>
<feature type="transmembrane region" description="Helical" evidence="6">
    <location>
        <begin position="139"/>
        <end position="158"/>
    </location>
</feature>
<evidence type="ECO:0000256" key="4">
    <source>
        <dbReference type="ARBA" id="ARBA00023136"/>
    </source>
</evidence>
<evidence type="ECO:0008006" key="11">
    <source>
        <dbReference type="Google" id="ProtNLM"/>
    </source>
</evidence>
<dbReference type="GO" id="GO:0004930">
    <property type="term" value="F:G protein-coupled receptor activity"/>
    <property type="evidence" value="ECO:0007669"/>
    <property type="project" value="InterPro"/>
</dbReference>